<dbReference type="InterPro" id="IPR049110">
    <property type="entry name" value="Flu_PB2_2nd"/>
</dbReference>
<dbReference type="Pfam" id="PF20950">
    <property type="entry name" value="Flu_PB2_4th"/>
    <property type="match status" value="1"/>
</dbReference>
<dbReference type="InterPro" id="IPR049113">
    <property type="entry name" value="PB2_helical"/>
</dbReference>
<keyword evidence="6" id="KW-0507">mRNA processing</keyword>
<keyword evidence="10" id="KW-1190">Host gene expression shutoff by virus</keyword>
<feature type="domain" description="Influenza RNA polymerase PB2 sixth" evidence="22">
    <location>
        <begin position="538"/>
        <end position="694"/>
    </location>
</feature>
<comment type="similarity">
    <text evidence="2">Belongs to the influenza viruses PB2 family.</text>
</comment>
<evidence type="ECO:0000256" key="12">
    <source>
        <dbReference type="ARBA" id="ARBA00023103"/>
    </source>
</evidence>
<organism evidence="24">
    <name type="scientific">Siamese algae-eater influenza-like virus</name>
    <dbReference type="NCBI Taxonomy" id="2777035"/>
    <lineage>
        <taxon>Viruses</taxon>
        <taxon>Riboviria</taxon>
        <taxon>Orthornavirae</taxon>
        <taxon>Negarnaviricota</taxon>
        <taxon>Polyploviricotina</taxon>
        <taxon>Insthoviricetes</taxon>
        <taxon>Articulavirales</taxon>
        <taxon>Orthomyxoviridae</taxon>
    </lineage>
</organism>
<evidence type="ECO:0000259" key="20">
    <source>
        <dbReference type="Pfam" id="PF20949"/>
    </source>
</evidence>
<dbReference type="Gene3D" id="3.30.30.90">
    <property type="entry name" value="Polymerase Basic Protein 2, C-terminal domain"/>
    <property type="match status" value="1"/>
</dbReference>
<feature type="compositionally biased region" description="Basic and acidic residues" evidence="16">
    <location>
        <begin position="69"/>
        <end position="84"/>
    </location>
</feature>
<dbReference type="SUPFAM" id="SSF160453">
    <property type="entry name" value="PB2 C-terminal domain-like"/>
    <property type="match status" value="1"/>
</dbReference>
<evidence type="ECO:0000259" key="22">
    <source>
        <dbReference type="Pfam" id="PF20951"/>
    </source>
</evidence>
<dbReference type="Pfam" id="PF00604">
    <property type="entry name" value="Flu_PB2_5th"/>
    <property type="match status" value="1"/>
</dbReference>
<feature type="domain" description="Influenza RNA polymerase PB2 CAP binding" evidence="17">
    <location>
        <begin position="325"/>
        <end position="536"/>
    </location>
</feature>
<keyword evidence="11" id="KW-0506">mRNA capping</keyword>
<dbReference type="GO" id="GO:0044423">
    <property type="term" value="C:virion component"/>
    <property type="evidence" value="ECO:0007669"/>
    <property type="project" value="UniProtKB-KW"/>
</dbReference>
<dbReference type="Pfam" id="PF20949">
    <property type="entry name" value="Flu_PB2_3rd"/>
    <property type="match status" value="1"/>
</dbReference>
<evidence type="ECO:0000259" key="23">
    <source>
        <dbReference type="Pfam" id="PF20952"/>
    </source>
</evidence>
<evidence type="ECO:0000256" key="11">
    <source>
        <dbReference type="ARBA" id="ARBA00023042"/>
    </source>
</evidence>
<dbReference type="GO" id="GO:0039523">
    <property type="term" value="P:symbiont-mediated suppression of host mRNA transcription via inhibition of RNA polymerase II activity"/>
    <property type="evidence" value="ECO:0007669"/>
    <property type="project" value="UniProtKB-KW"/>
</dbReference>
<dbReference type="EMBL" id="MT926380">
    <property type="protein sequence ID" value="QOE76802.1"/>
    <property type="molecule type" value="Viral_cRNA"/>
</dbReference>
<dbReference type="Pfam" id="PF20952">
    <property type="entry name" value="Flu_PB2_7th"/>
    <property type="match status" value="1"/>
</dbReference>
<evidence type="ECO:0000256" key="16">
    <source>
        <dbReference type="SAM" id="MobiDB-lite"/>
    </source>
</evidence>
<dbReference type="InterPro" id="IPR037258">
    <property type="entry name" value="PDB2_C"/>
</dbReference>
<comment type="subcellular location">
    <subcellularLocation>
        <location evidence="1">Host mitochondrion</location>
    </subcellularLocation>
</comment>
<evidence type="ECO:0000256" key="1">
    <source>
        <dbReference type="ARBA" id="ARBA00004181"/>
    </source>
</evidence>
<dbReference type="GO" id="GO:0006370">
    <property type="term" value="P:7-methylguanosine mRNA capping"/>
    <property type="evidence" value="ECO:0007669"/>
    <property type="project" value="UniProtKB-KW"/>
</dbReference>
<evidence type="ECO:0000256" key="9">
    <source>
        <dbReference type="ARBA" id="ARBA00022844"/>
    </source>
</evidence>
<dbReference type="GO" id="GO:0006351">
    <property type="term" value="P:DNA-templated transcription"/>
    <property type="evidence" value="ECO:0007669"/>
    <property type="project" value="InterPro"/>
</dbReference>
<keyword evidence="7" id="KW-1157">Cap snatching</keyword>
<feature type="domain" description="Polymerase basic protein 2 helical" evidence="21">
    <location>
        <begin position="256"/>
        <end position="323"/>
    </location>
</feature>
<keyword evidence="14" id="KW-1195">Viral transcription</keyword>
<dbReference type="InterPro" id="IPR048298">
    <property type="entry name" value="Flu_PB2_CAP-bd"/>
</dbReference>
<keyword evidence="9" id="KW-0946">Virion</keyword>
<dbReference type="Pfam" id="PF20951">
    <property type="entry name" value="Flu_PB2_6th"/>
    <property type="match status" value="1"/>
</dbReference>
<evidence type="ECO:0000256" key="7">
    <source>
        <dbReference type="ARBA" id="ARBA00022715"/>
    </source>
</evidence>
<evidence type="ECO:0000256" key="4">
    <source>
        <dbReference type="ARBA" id="ARBA00022562"/>
    </source>
</evidence>
<protein>
    <recommendedName>
        <fullName evidence="3">Polymerase basic protein 2</fullName>
    </recommendedName>
    <alternativeName>
        <fullName evidence="15">RNA-directed RNA polymerase subunit P3</fullName>
    </alternativeName>
</protein>
<evidence type="ECO:0000256" key="2">
    <source>
        <dbReference type="ARBA" id="ARBA00008660"/>
    </source>
</evidence>
<evidence type="ECO:0000256" key="13">
    <source>
        <dbReference type="ARBA" id="ARBA00023247"/>
    </source>
</evidence>
<keyword evidence="4" id="KW-1048">Host nucleus</keyword>
<evidence type="ECO:0000259" key="19">
    <source>
        <dbReference type="Pfam" id="PF20948"/>
    </source>
</evidence>
<gene>
    <name evidence="24" type="primary">PB2</name>
</gene>
<sequence>MTLTRLRALQELLKDKDAKRVLIETPVDRYSIIRKFTTSRQEKNPSLRMKWAMASQFPISLGKGGLSDKIPEKHNGSDLARSKEDEDIGTGGRMVSPLAVTWWNTHGPVGDTSKYERVYKCFFERQARLEKGTWENLYFGPTNKIRRRVLLNPVQKDLPPKEAQEVIMEIVFPKEAGVPRDLMGSHRDIINSKREELKGMVISPVILAYMLERELVGRKRYLPVAGATAPEYIEMLHATQGDNWRQEYIPGFTGSSEQRIQSAKVACRAIVRRAMVAMNPKQIAIEVAYGTTISGEPLREILVSTDDGDPACDIIRSVMGIHIKQRMNFGGFDFKRTSGTSKKTMETILTGNLTSMEVGIYDGYEEFQVKGKGCNAILKKGNKKLWHLIVHGGGRNGDREALMKLIVTCMVFSQDEKIFPAIRGNMTAVNRAGQALPAMHQILRYFQNRPGDLLDKWGLEEMPDLPGMEGIDNNMYVGGRTLQRVKYSLTPLDDYLGVNQGPTSVTDELVVKDQKGATLLGPYEVTEAVSQPMLPISYSSTWMWEIGDPKVLIKNTYQWVVEHLTTLKTEFLLGAPGLYNKTPFESFSTVIPANRRERYSGFARAVIQQMREPTDGYPNGKFSTEQFIKLLPFCYSPPKDSGKAQFLKLVLSLGNDSSMVHVRGNSVAFSYDSADKRLDVFGTPISLKEMGDDDAKGAVNGAVLAGFVIMGKRKDEYGPIRDLDEIKRLRPGQCANILLSHGVPVRVMKRKRESSLASDVAEGVKRQRVRLEQWQSSY</sequence>
<evidence type="ECO:0000256" key="8">
    <source>
        <dbReference type="ARBA" id="ARBA00022731"/>
    </source>
</evidence>
<keyword evidence="5" id="KW-0945">Host-virus interaction</keyword>
<dbReference type="Pfam" id="PF20948">
    <property type="entry name" value="Flu_PB2_2nd"/>
    <property type="match status" value="1"/>
</dbReference>
<evidence type="ECO:0000256" key="10">
    <source>
        <dbReference type="ARBA" id="ARBA00022995"/>
    </source>
</evidence>
<evidence type="ECO:0000256" key="15">
    <source>
        <dbReference type="ARBA" id="ARBA00030401"/>
    </source>
</evidence>
<keyword evidence="12" id="KW-1104">Inhibition of host RNA polymerase II by virus</keyword>
<name>A0A866VZV1_9ORTO</name>
<dbReference type="GO" id="GO:0039657">
    <property type="term" value="P:symbiont-mediated suppression of host gene expression"/>
    <property type="evidence" value="ECO:0007669"/>
    <property type="project" value="UniProtKB-KW"/>
</dbReference>
<dbReference type="GO" id="GO:0075526">
    <property type="term" value="P:cap snatching"/>
    <property type="evidence" value="ECO:0007669"/>
    <property type="project" value="UniProtKB-KW"/>
</dbReference>
<dbReference type="Pfam" id="PF20947">
    <property type="entry name" value="Flu_PB2_1st"/>
    <property type="match status" value="1"/>
</dbReference>
<dbReference type="InterPro" id="IPR049106">
    <property type="entry name" value="Flu_PB2_N"/>
</dbReference>
<dbReference type="GO" id="GO:0003723">
    <property type="term" value="F:RNA binding"/>
    <property type="evidence" value="ECO:0007669"/>
    <property type="project" value="InterPro"/>
</dbReference>
<feature type="domain" description="Influenza RNA polymerase PB2 N-terminal region" evidence="18">
    <location>
        <begin position="3"/>
        <end position="38"/>
    </location>
</feature>
<keyword evidence="13" id="KW-1262">Eukaryotic host gene expression shutoff by virus</keyword>
<feature type="domain" description="Influenza RNA polymerase PB2 middle" evidence="20">
    <location>
        <begin position="111"/>
        <end position="251"/>
    </location>
</feature>
<reference evidence="24" key="1">
    <citation type="submission" date="2020-08" db="EMBL/GenBank/DDBJ databases">
        <authorList>
            <person name="Parry R.H."/>
            <person name="Wille M."/>
            <person name="Geoghegan J.L."/>
            <person name="Turnbull O.M.H."/>
            <person name="Holmes E.C."/>
        </authorList>
    </citation>
    <scope>NUCLEOTIDE SEQUENCE</scope>
    <source>
        <strain evidence="24">SAEILV/fish-T1K</strain>
    </source>
</reference>
<dbReference type="GO" id="GO:0033650">
    <property type="term" value="C:host cell mitochondrion"/>
    <property type="evidence" value="ECO:0007669"/>
    <property type="project" value="UniProtKB-SubCell"/>
</dbReference>
<accession>A0A866VZV1</accession>
<evidence type="ECO:0000259" key="18">
    <source>
        <dbReference type="Pfam" id="PF20947"/>
    </source>
</evidence>
<keyword evidence="8" id="KW-1191">Eukaryotic host transcription shutoff by virus</keyword>
<feature type="domain" description="Influenza RNA polymerase PB2 second" evidence="19">
    <location>
        <begin position="39"/>
        <end position="109"/>
    </location>
</feature>
<dbReference type="InterPro" id="IPR049114">
    <property type="entry name" value="Flu_PB2_6th"/>
</dbReference>
<proteinExistence type="inferred from homology"/>
<evidence type="ECO:0000256" key="5">
    <source>
        <dbReference type="ARBA" id="ARBA00022581"/>
    </source>
</evidence>
<evidence type="ECO:0000259" key="17">
    <source>
        <dbReference type="Pfam" id="PF00604"/>
    </source>
</evidence>
<evidence type="ECO:0000313" key="24">
    <source>
        <dbReference type="EMBL" id="QOE76802.1"/>
    </source>
</evidence>
<dbReference type="InterPro" id="IPR049115">
    <property type="entry name" value="Flu_PB2_C"/>
</dbReference>
<evidence type="ECO:0000256" key="3">
    <source>
        <dbReference type="ARBA" id="ARBA00014261"/>
    </source>
</evidence>
<evidence type="ECO:0000256" key="6">
    <source>
        <dbReference type="ARBA" id="ARBA00022664"/>
    </source>
</evidence>
<feature type="domain" description="Influenza RNA polymerase PB2 C-terminal" evidence="23">
    <location>
        <begin position="698"/>
        <end position="769"/>
    </location>
</feature>
<feature type="region of interest" description="Disordered" evidence="16">
    <location>
        <begin position="63"/>
        <end position="90"/>
    </location>
</feature>
<reference evidence="24" key="2">
    <citation type="journal article" name="Viruses">
        <title>Divergent Influenza-Like Viruses of Amphibians and Fish Support an Ancient Evolutionary Association.</title>
        <authorList>
            <person name="Parry R."/>
            <person name="Wille M."/>
            <person name="Turnbull O.M.H."/>
            <person name="Geoghegan J.L."/>
            <person name="Holmes E.C."/>
        </authorList>
    </citation>
    <scope>NUCLEOTIDE SEQUENCE</scope>
    <source>
        <strain evidence="24">SAEILV/fish-T1K</strain>
    </source>
</reference>
<evidence type="ECO:0000259" key="21">
    <source>
        <dbReference type="Pfam" id="PF20950"/>
    </source>
</evidence>
<evidence type="ECO:0000256" key="14">
    <source>
        <dbReference type="ARBA" id="ARBA00023314"/>
    </source>
</evidence>
<dbReference type="InterPro" id="IPR049111">
    <property type="entry name" value="Flu_PB2_middle"/>
</dbReference>